<protein>
    <recommendedName>
        <fullName evidence="16">Type III pantothenate kinase</fullName>
        <ecNumber evidence="7">2.7.1.33</ecNumber>
    </recommendedName>
</protein>
<comment type="pathway">
    <text evidence="5">Cofactor biosynthesis; coenzyme A biosynthesis; CoA from (R)-pantothenate: step 1/5.</text>
</comment>
<evidence type="ECO:0000256" key="4">
    <source>
        <dbReference type="ARBA" id="ARBA00004496"/>
    </source>
</evidence>
<dbReference type="GO" id="GO:0015937">
    <property type="term" value="P:coenzyme A biosynthetic process"/>
    <property type="evidence" value="ECO:0007669"/>
    <property type="project" value="UniProtKB-UniPathway"/>
</dbReference>
<reference evidence="17" key="1">
    <citation type="submission" date="2020-01" db="EMBL/GenBank/DDBJ databases">
        <authorList>
            <person name="Meier V. D."/>
            <person name="Meier V D."/>
        </authorList>
    </citation>
    <scope>NUCLEOTIDE SEQUENCE</scope>
    <source>
        <strain evidence="17">HLG_WM_MAG_12</strain>
    </source>
</reference>
<comment type="subunit">
    <text evidence="6">Homodimer.</text>
</comment>
<keyword evidence="11 17" id="KW-0418">Kinase</keyword>
<dbReference type="GO" id="GO:0005737">
    <property type="term" value="C:cytoplasm"/>
    <property type="evidence" value="ECO:0007669"/>
    <property type="project" value="UniProtKB-SubCell"/>
</dbReference>
<comment type="similarity">
    <text evidence="15">Belongs to the type III pantothenate kinase family.</text>
</comment>
<dbReference type="EC" id="2.7.1.33" evidence="7"/>
<evidence type="ECO:0000256" key="14">
    <source>
        <dbReference type="ARBA" id="ARBA00022993"/>
    </source>
</evidence>
<dbReference type="CDD" id="cd24015">
    <property type="entry name" value="ASKHA_NBD_PanK-III"/>
    <property type="match status" value="1"/>
</dbReference>
<evidence type="ECO:0000256" key="2">
    <source>
        <dbReference type="ARBA" id="ARBA00001958"/>
    </source>
</evidence>
<dbReference type="InterPro" id="IPR043129">
    <property type="entry name" value="ATPase_NBD"/>
</dbReference>
<evidence type="ECO:0000313" key="17">
    <source>
        <dbReference type="EMBL" id="CAA6801032.1"/>
    </source>
</evidence>
<dbReference type="UniPathway" id="UPA00241">
    <property type="reaction ID" value="UER00352"/>
</dbReference>
<comment type="cofactor">
    <cofactor evidence="3">
        <name>NH4(+)</name>
        <dbReference type="ChEBI" id="CHEBI:28938"/>
    </cofactor>
</comment>
<evidence type="ECO:0000256" key="8">
    <source>
        <dbReference type="ARBA" id="ARBA00022490"/>
    </source>
</evidence>
<dbReference type="NCBIfam" id="TIGR00671">
    <property type="entry name" value="baf"/>
    <property type="match status" value="1"/>
</dbReference>
<dbReference type="PANTHER" id="PTHR34265:SF1">
    <property type="entry name" value="TYPE III PANTOTHENATE KINASE"/>
    <property type="match status" value="1"/>
</dbReference>
<evidence type="ECO:0000256" key="15">
    <source>
        <dbReference type="ARBA" id="ARBA00038036"/>
    </source>
</evidence>
<dbReference type="AlphaFoldDB" id="A0A6S6SCJ9"/>
<gene>
    <name evidence="17" type="ORF">HELGO_WM11022</name>
</gene>
<dbReference type="SUPFAM" id="SSF53067">
    <property type="entry name" value="Actin-like ATPase domain"/>
    <property type="match status" value="2"/>
</dbReference>
<dbReference type="EMBL" id="CACVAW010000004">
    <property type="protein sequence ID" value="CAA6801032.1"/>
    <property type="molecule type" value="Genomic_DNA"/>
</dbReference>
<dbReference type="GO" id="GO:0005524">
    <property type="term" value="F:ATP binding"/>
    <property type="evidence" value="ECO:0007669"/>
    <property type="project" value="UniProtKB-KW"/>
</dbReference>
<dbReference type="NCBIfam" id="NF009872">
    <property type="entry name" value="PRK13333.1"/>
    <property type="match status" value="1"/>
</dbReference>
<sequence length="205" mass="23183">MILCDCGNTNIKFYDFNILRTEEVSEKLNFPDEKFFYVNVNSSLDSIFEKNLNAINLSPYINIKTKYKGLGIDRQVLCNYLEDGIIVDAGSAITIDLMDKGEHKGGYILPGLTAYQKSFLTVSNKLQTKLKPTNIDIIPQNTDEALSCGVIKSIVLLIKSLGKKKIYLTGGDANILKEYFEDILVDKYLIFKAMREIIKEKYLGL</sequence>
<keyword evidence="9 17" id="KW-0808">Transferase</keyword>
<evidence type="ECO:0000256" key="9">
    <source>
        <dbReference type="ARBA" id="ARBA00022679"/>
    </source>
</evidence>
<evidence type="ECO:0000256" key="6">
    <source>
        <dbReference type="ARBA" id="ARBA00011738"/>
    </source>
</evidence>
<name>A0A6S6SCJ9_9BACT</name>
<evidence type="ECO:0000256" key="12">
    <source>
        <dbReference type="ARBA" id="ARBA00022840"/>
    </source>
</evidence>
<evidence type="ECO:0000256" key="16">
    <source>
        <dbReference type="ARBA" id="ARBA00040883"/>
    </source>
</evidence>
<proteinExistence type="inferred from homology"/>
<evidence type="ECO:0000256" key="10">
    <source>
        <dbReference type="ARBA" id="ARBA00022741"/>
    </source>
</evidence>
<evidence type="ECO:0000256" key="3">
    <source>
        <dbReference type="ARBA" id="ARBA00001972"/>
    </source>
</evidence>
<evidence type="ECO:0000256" key="7">
    <source>
        <dbReference type="ARBA" id="ARBA00012102"/>
    </source>
</evidence>
<evidence type="ECO:0000256" key="13">
    <source>
        <dbReference type="ARBA" id="ARBA00022958"/>
    </source>
</evidence>
<dbReference type="Gene3D" id="3.30.420.40">
    <property type="match status" value="2"/>
</dbReference>
<keyword evidence="14" id="KW-0173">Coenzyme A biosynthesis</keyword>
<evidence type="ECO:0000256" key="5">
    <source>
        <dbReference type="ARBA" id="ARBA00005225"/>
    </source>
</evidence>
<organism evidence="17">
    <name type="scientific">uncultured Campylobacterales bacterium</name>
    <dbReference type="NCBI Taxonomy" id="352960"/>
    <lineage>
        <taxon>Bacteria</taxon>
        <taxon>Pseudomonadati</taxon>
        <taxon>Campylobacterota</taxon>
        <taxon>Epsilonproteobacteria</taxon>
        <taxon>Campylobacterales</taxon>
        <taxon>environmental samples</taxon>
    </lineage>
</organism>
<evidence type="ECO:0000256" key="1">
    <source>
        <dbReference type="ARBA" id="ARBA00001206"/>
    </source>
</evidence>
<keyword evidence="10" id="KW-0547">Nucleotide-binding</keyword>
<keyword evidence="12" id="KW-0067">ATP-binding</keyword>
<dbReference type="Pfam" id="PF03309">
    <property type="entry name" value="Pan_kinase"/>
    <property type="match status" value="1"/>
</dbReference>
<dbReference type="GO" id="GO:0004594">
    <property type="term" value="F:pantothenate kinase activity"/>
    <property type="evidence" value="ECO:0007669"/>
    <property type="project" value="UniProtKB-EC"/>
</dbReference>
<keyword evidence="8" id="KW-0963">Cytoplasm</keyword>
<comment type="subcellular location">
    <subcellularLocation>
        <location evidence="4">Cytoplasm</location>
    </subcellularLocation>
</comment>
<comment type="cofactor">
    <cofactor evidence="2">
        <name>K(+)</name>
        <dbReference type="ChEBI" id="CHEBI:29103"/>
    </cofactor>
</comment>
<comment type="catalytic activity">
    <reaction evidence="1">
        <text>(R)-pantothenate + ATP = (R)-4'-phosphopantothenate + ADP + H(+)</text>
        <dbReference type="Rhea" id="RHEA:16373"/>
        <dbReference type="ChEBI" id="CHEBI:10986"/>
        <dbReference type="ChEBI" id="CHEBI:15378"/>
        <dbReference type="ChEBI" id="CHEBI:29032"/>
        <dbReference type="ChEBI" id="CHEBI:30616"/>
        <dbReference type="ChEBI" id="CHEBI:456216"/>
        <dbReference type="EC" id="2.7.1.33"/>
    </reaction>
</comment>
<dbReference type="InterPro" id="IPR004619">
    <property type="entry name" value="Type_III_PanK"/>
</dbReference>
<accession>A0A6S6SCJ9</accession>
<keyword evidence="13" id="KW-0630">Potassium</keyword>
<evidence type="ECO:0000256" key="11">
    <source>
        <dbReference type="ARBA" id="ARBA00022777"/>
    </source>
</evidence>
<dbReference type="PANTHER" id="PTHR34265">
    <property type="entry name" value="TYPE III PANTOTHENATE KINASE"/>
    <property type="match status" value="1"/>
</dbReference>